<reference evidence="1" key="2">
    <citation type="submission" date="2018-10" db="EMBL/GenBank/DDBJ databases">
        <title>Effector identification in a new, highly contiguous assembly of the strawberry crown rot pathogen Phytophthora cactorum.</title>
        <authorList>
            <person name="Armitage A.D."/>
            <person name="Nellist C.F."/>
            <person name="Bates H."/>
            <person name="Vickerstaff R.J."/>
            <person name="Harrison R.J."/>
        </authorList>
    </citation>
    <scope>NUCLEOTIDE SEQUENCE</scope>
    <source>
        <strain evidence="1">15-7</strain>
        <strain evidence="2">4032</strain>
        <strain evidence="3">4040</strain>
        <strain evidence="4">P415</strain>
        <strain evidence="5">P421</strain>
    </source>
</reference>
<keyword evidence="7" id="KW-1185">Reference proteome</keyword>
<evidence type="ECO:0000313" key="3">
    <source>
        <dbReference type="EMBL" id="KAG2954383.1"/>
    </source>
</evidence>
<evidence type="ECO:0000313" key="2">
    <source>
        <dbReference type="EMBL" id="KAG2943123.1"/>
    </source>
</evidence>
<evidence type="ECO:0000313" key="7">
    <source>
        <dbReference type="Proteomes" id="UP000251314"/>
    </source>
</evidence>
<dbReference type="EMBL" id="RCMV01000049">
    <property type="protein sequence ID" value="KAG3226799.1"/>
    <property type="molecule type" value="Genomic_DNA"/>
</dbReference>
<evidence type="ECO:0000313" key="1">
    <source>
        <dbReference type="EMBL" id="KAG2868815.1"/>
    </source>
</evidence>
<organism evidence="6 7">
    <name type="scientific">Phytophthora cactorum</name>
    <dbReference type="NCBI Taxonomy" id="29920"/>
    <lineage>
        <taxon>Eukaryota</taxon>
        <taxon>Sar</taxon>
        <taxon>Stramenopiles</taxon>
        <taxon>Oomycota</taxon>
        <taxon>Peronosporomycetes</taxon>
        <taxon>Peronosporales</taxon>
        <taxon>Peronosporaceae</taxon>
        <taxon>Phytophthora</taxon>
    </lineage>
</organism>
<dbReference type="EMBL" id="MJFZ01000057">
    <property type="protein sequence ID" value="RAW39879.1"/>
    <property type="molecule type" value="Genomic_DNA"/>
</dbReference>
<dbReference type="OrthoDB" id="124426at2759"/>
<dbReference type="Proteomes" id="UP000774804">
    <property type="component" value="Unassembled WGS sequence"/>
</dbReference>
<sequence length="116" mass="12583">MVSNIMSLRGIGVCDGIVASLILLKVCTMRHPPVAFSTQSVGLECADTLSGTCPAQRRLSKKAINGFRLVARKRPLSRDAVLGTGREVNLIRGKYGGALLWENLDELADKKSNWVT</sequence>
<dbReference type="Proteomes" id="UP000760860">
    <property type="component" value="Unassembled WGS sequence"/>
</dbReference>
<comment type="caution">
    <text evidence="6">The sequence shown here is derived from an EMBL/GenBank/DDBJ whole genome shotgun (WGS) entry which is preliminary data.</text>
</comment>
<name>A0A329STC2_9STRA</name>
<protein>
    <submittedName>
        <fullName evidence="6">Uncharacterized protein</fullName>
    </submittedName>
</protein>
<dbReference type="VEuPathDB" id="FungiDB:PC110_g3882"/>
<dbReference type="EMBL" id="RCMI01000012">
    <property type="protein sequence ID" value="KAG2943123.1"/>
    <property type="molecule type" value="Genomic_DNA"/>
</dbReference>
<dbReference type="Proteomes" id="UP000736787">
    <property type="component" value="Unassembled WGS sequence"/>
</dbReference>
<dbReference type="EMBL" id="RCMK01000014">
    <property type="protein sequence ID" value="KAG2954383.1"/>
    <property type="molecule type" value="Genomic_DNA"/>
</dbReference>
<dbReference type="Proteomes" id="UP000697107">
    <property type="component" value="Unassembled WGS sequence"/>
</dbReference>
<gene>
    <name evidence="6" type="ORF">PC110_g3882</name>
    <name evidence="1" type="ORF">PC113_g733</name>
    <name evidence="2" type="ORF">PC115_g1049</name>
    <name evidence="3" type="ORF">PC117_g1272</name>
    <name evidence="4" type="ORF">PC118_g3763</name>
    <name evidence="5" type="ORF">PC129_g2636</name>
</gene>
<evidence type="ECO:0000313" key="4">
    <source>
        <dbReference type="EMBL" id="KAG2993961.1"/>
    </source>
</evidence>
<dbReference type="AlphaFoldDB" id="A0A329STC2"/>
<accession>A0A329STC2</accession>
<evidence type="ECO:0000313" key="5">
    <source>
        <dbReference type="EMBL" id="KAG3226799.1"/>
    </source>
</evidence>
<dbReference type="EMBL" id="RCML01000066">
    <property type="protein sequence ID" value="KAG2993961.1"/>
    <property type="molecule type" value="Genomic_DNA"/>
</dbReference>
<reference evidence="6 7" key="1">
    <citation type="submission" date="2018-01" db="EMBL/GenBank/DDBJ databases">
        <title>Draft genome of the strawberry crown rot pathogen Phytophthora cactorum.</title>
        <authorList>
            <person name="Armitage A.D."/>
            <person name="Lysoe E."/>
            <person name="Nellist C.F."/>
            <person name="Harrison R.J."/>
            <person name="Brurberg M.B."/>
        </authorList>
    </citation>
    <scope>NUCLEOTIDE SEQUENCE [LARGE SCALE GENOMIC DNA]</scope>
    <source>
        <strain evidence="6 7">10300</strain>
    </source>
</reference>
<dbReference type="EMBL" id="RCMG01000007">
    <property type="protein sequence ID" value="KAG2868815.1"/>
    <property type="molecule type" value="Genomic_DNA"/>
</dbReference>
<dbReference type="Proteomes" id="UP000735874">
    <property type="component" value="Unassembled WGS sequence"/>
</dbReference>
<proteinExistence type="predicted"/>
<dbReference type="Proteomes" id="UP000251314">
    <property type="component" value="Unassembled WGS sequence"/>
</dbReference>
<evidence type="ECO:0000313" key="6">
    <source>
        <dbReference type="EMBL" id="RAW39879.1"/>
    </source>
</evidence>